<dbReference type="Pfam" id="PF06172">
    <property type="entry name" value="Cupin_5"/>
    <property type="match status" value="1"/>
</dbReference>
<accession>A0ABN0YCB3</accession>
<dbReference type="InterPro" id="IPR009327">
    <property type="entry name" value="Cupin_DUF985"/>
</dbReference>
<evidence type="ECO:0000313" key="2">
    <source>
        <dbReference type="EMBL" id="GAA0390870.1"/>
    </source>
</evidence>
<dbReference type="Proteomes" id="UP001500791">
    <property type="component" value="Unassembled WGS sequence"/>
</dbReference>
<dbReference type="InterPro" id="IPR011051">
    <property type="entry name" value="RmlC_Cupin_sf"/>
</dbReference>
<dbReference type="InterPro" id="IPR014710">
    <property type="entry name" value="RmlC-like_jellyroll"/>
</dbReference>
<feature type="domain" description="DUF985" evidence="1">
    <location>
        <begin position="12"/>
        <end position="120"/>
    </location>
</feature>
<keyword evidence="3" id="KW-1185">Reference proteome</keyword>
<name>A0ABN0YCB3_9CAUL</name>
<comment type="caution">
    <text evidence="2">The sequence shown here is derived from an EMBL/GenBank/DDBJ whole genome shotgun (WGS) entry which is preliminary data.</text>
</comment>
<gene>
    <name evidence="2" type="ORF">GCM10009093_16870</name>
</gene>
<evidence type="ECO:0000313" key="3">
    <source>
        <dbReference type="Proteomes" id="UP001500791"/>
    </source>
</evidence>
<reference evidence="2 3" key="1">
    <citation type="journal article" date="2019" name="Int. J. Syst. Evol. Microbiol.">
        <title>The Global Catalogue of Microorganisms (GCM) 10K type strain sequencing project: providing services to taxonomists for standard genome sequencing and annotation.</title>
        <authorList>
            <consortium name="The Broad Institute Genomics Platform"/>
            <consortium name="The Broad Institute Genome Sequencing Center for Infectious Disease"/>
            <person name="Wu L."/>
            <person name="Ma J."/>
        </authorList>
    </citation>
    <scope>NUCLEOTIDE SEQUENCE [LARGE SCALE GENOMIC DNA]</scope>
    <source>
        <strain evidence="2 3">JCM 13476</strain>
    </source>
</reference>
<dbReference type="EMBL" id="BAAAEJ010000007">
    <property type="protein sequence ID" value="GAA0390870.1"/>
    <property type="molecule type" value="Genomic_DNA"/>
</dbReference>
<dbReference type="RefSeq" id="WP_167176748.1">
    <property type="nucleotide sequence ID" value="NZ_BAAAEJ010000007.1"/>
</dbReference>
<proteinExistence type="predicted"/>
<dbReference type="Gene3D" id="2.60.120.10">
    <property type="entry name" value="Jelly Rolls"/>
    <property type="match status" value="1"/>
</dbReference>
<evidence type="ECO:0000259" key="1">
    <source>
        <dbReference type="Pfam" id="PF06172"/>
    </source>
</evidence>
<dbReference type="SUPFAM" id="SSF51182">
    <property type="entry name" value="RmlC-like cupins"/>
    <property type="match status" value="1"/>
</dbReference>
<sequence>MSDSEDGFTAEEVAMNLGLSPHPEGGYFRLFPGQEPDAERVATYRLLIADSDPQWVPMDQEEMWTCYMGGPLRLEIATGGPVHSESSNAGDGHWMSAPAGAWVRLVPQGAWALAGRIAKPDPQLH</sequence>
<organism evidence="2 3">
    <name type="scientific">Brevundimonas terrae</name>
    <dbReference type="NCBI Taxonomy" id="363631"/>
    <lineage>
        <taxon>Bacteria</taxon>
        <taxon>Pseudomonadati</taxon>
        <taxon>Pseudomonadota</taxon>
        <taxon>Alphaproteobacteria</taxon>
        <taxon>Caulobacterales</taxon>
        <taxon>Caulobacteraceae</taxon>
        <taxon>Brevundimonas</taxon>
    </lineage>
</organism>
<protein>
    <submittedName>
        <fullName evidence="2">Cupin domain-containing protein</fullName>
    </submittedName>
</protein>